<dbReference type="AlphaFoldDB" id="A0A1Z4JPF7"/>
<gene>
    <name evidence="1" type="ORF">NIES2135_54010</name>
</gene>
<dbReference type="EMBL" id="AP018203">
    <property type="protein sequence ID" value="BAY58528.1"/>
    <property type="molecule type" value="Genomic_DNA"/>
</dbReference>
<proteinExistence type="predicted"/>
<protein>
    <submittedName>
        <fullName evidence="1">Uncharacterized protein</fullName>
    </submittedName>
</protein>
<keyword evidence="2" id="KW-1185">Reference proteome</keyword>
<evidence type="ECO:0000313" key="1">
    <source>
        <dbReference type="EMBL" id="BAY58528.1"/>
    </source>
</evidence>
<dbReference type="Proteomes" id="UP000217895">
    <property type="component" value="Chromosome"/>
</dbReference>
<name>A0A1Z4JPF7_LEPBY</name>
<accession>A0A1Z4JPF7</accession>
<reference evidence="1 2" key="1">
    <citation type="submission" date="2017-06" db="EMBL/GenBank/DDBJ databases">
        <title>Genome sequencing of cyanobaciteial culture collection at National Institute for Environmental Studies (NIES).</title>
        <authorList>
            <person name="Hirose Y."/>
            <person name="Shimura Y."/>
            <person name="Fujisawa T."/>
            <person name="Nakamura Y."/>
            <person name="Kawachi M."/>
        </authorList>
    </citation>
    <scope>NUCLEOTIDE SEQUENCE [LARGE SCALE GENOMIC DNA]</scope>
    <source>
        <strain evidence="1 2">NIES-2135</strain>
    </source>
</reference>
<evidence type="ECO:0000313" key="2">
    <source>
        <dbReference type="Proteomes" id="UP000217895"/>
    </source>
</evidence>
<sequence>MSQSNLTEFELNLKALLDHPFPAPKYHLWQTVRFGKKTARICGMYFTRPEIAFAESSYPGWHYHLEGKDSISIIHQDDIDGIAEAGSTSILLPQFSVGQQVVTSDRESGIVQAILYAETVSNTFWKYPGFTYFVEFSDRAKRFQDVAHESELATEKGS</sequence>
<organism evidence="1 2">
    <name type="scientific">Leptolyngbya boryana NIES-2135</name>
    <dbReference type="NCBI Taxonomy" id="1973484"/>
    <lineage>
        <taxon>Bacteria</taxon>
        <taxon>Bacillati</taxon>
        <taxon>Cyanobacteriota</taxon>
        <taxon>Cyanophyceae</taxon>
        <taxon>Leptolyngbyales</taxon>
        <taxon>Leptolyngbyaceae</taxon>
        <taxon>Leptolyngbya group</taxon>
        <taxon>Leptolyngbya</taxon>
    </lineage>
</organism>